<comment type="caution">
    <text evidence="1">The sequence shown here is derived from an EMBL/GenBank/DDBJ whole genome shotgun (WGS) entry which is preliminary data.</text>
</comment>
<dbReference type="EMBL" id="JAXQNO010000020">
    <property type="protein sequence ID" value="KAK4772527.1"/>
    <property type="molecule type" value="Genomic_DNA"/>
</dbReference>
<dbReference type="PANTHER" id="PTHR34204:SF2">
    <property type="entry name" value="RNA-BINDING ASCH DOMAIN PROTEIN"/>
    <property type="match status" value="1"/>
</dbReference>
<dbReference type="AlphaFoldDB" id="A0AAN7KSG9"/>
<protein>
    <submittedName>
        <fullName evidence="1">Uncharacterized protein</fullName>
    </submittedName>
</protein>
<reference evidence="1 2" key="1">
    <citation type="journal article" date="2023" name="Hortic Res">
        <title>Pangenome of water caltrop reveals structural variations and asymmetric subgenome divergence after allopolyploidization.</title>
        <authorList>
            <person name="Zhang X."/>
            <person name="Chen Y."/>
            <person name="Wang L."/>
            <person name="Yuan Y."/>
            <person name="Fang M."/>
            <person name="Shi L."/>
            <person name="Lu R."/>
            <person name="Comes H.P."/>
            <person name="Ma Y."/>
            <person name="Chen Y."/>
            <person name="Huang G."/>
            <person name="Zhou Y."/>
            <person name="Zheng Z."/>
            <person name="Qiu Y."/>
        </authorList>
    </citation>
    <scope>NUCLEOTIDE SEQUENCE [LARGE SCALE GENOMIC DNA]</scope>
    <source>
        <strain evidence="1">F231</strain>
    </source>
</reference>
<evidence type="ECO:0000313" key="1">
    <source>
        <dbReference type="EMBL" id="KAK4772527.1"/>
    </source>
</evidence>
<evidence type="ECO:0000313" key="2">
    <source>
        <dbReference type="Proteomes" id="UP001346149"/>
    </source>
</evidence>
<name>A0AAN7KSG9_TRANT</name>
<dbReference type="Proteomes" id="UP001346149">
    <property type="component" value="Unassembled WGS sequence"/>
</dbReference>
<proteinExistence type="predicted"/>
<dbReference type="PANTHER" id="PTHR34204">
    <property type="entry name" value="RNA-BINDING ASCH DOMAIN PROTEIN"/>
    <property type="match status" value="1"/>
</dbReference>
<sequence>MEEARLSPETDVVELRDCMEELLKFILQSHTTQTLGLDFDIGLSTDYCSTLLKEVDDFNPLASLSTGHLTGVPPYPLYRRLAMALTETICSGMLCKKYVKALLFDIDKSNLNQNGEFVELIQQKGTELLKKFKSINFQINVQEPFFTQLKGIIVQCVIHMSQLCACNFLMMKIYMNMGCLFS</sequence>
<accession>A0AAN7KSG9</accession>
<gene>
    <name evidence="1" type="ORF">SAY86_014302</name>
</gene>
<organism evidence="1 2">
    <name type="scientific">Trapa natans</name>
    <name type="common">Water chestnut</name>
    <dbReference type="NCBI Taxonomy" id="22666"/>
    <lineage>
        <taxon>Eukaryota</taxon>
        <taxon>Viridiplantae</taxon>
        <taxon>Streptophyta</taxon>
        <taxon>Embryophyta</taxon>
        <taxon>Tracheophyta</taxon>
        <taxon>Spermatophyta</taxon>
        <taxon>Magnoliopsida</taxon>
        <taxon>eudicotyledons</taxon>
        <taxon>Gunneridae</taxon>
        <taxon>Pentapetalae</taxon>
        <taxon>rosids</taxon>
        <taxon>malvids</taxon>
        <taxon>Myrtales</taxon>
        <taxon>Lythraceae</taxon>
        <taxon>Trapa</taxon>
    </lineage>
</organism>
<keyword evidence="2" id="KW-1185">Reference proteome</keyword>